<dbReference type="InterPro" id="IPR045151">
    <property type="entry name" value="DCAF8"/>
</dbReference>
<evidence type="ECO:0000256" key="2">
    <source>
        <dbReference type="ARBA" id="ARBA00022737"/>
    </source>
</evidence>
<dbReference type="InterPro" id="IPR001680">
    <property type="entry name" value="WD40_rpt"/>
</dbReference>
<evidence type="ECO:0000313" key="4">
    <source>
        <dbReference type="EMBL" id="KAL3881233.1"/>
    </source>
</evidence>
<feature type="compositionally biased region" description="Basic and acidic residues" evidence="3">
    <location>
        <begin position="301"/>
        <end position="313"/>
    </location>
</feature>
<evidence type="ECO:0000256" key="3">
    <source>
        <dbReference type="SAM" id="MobiDB-lite"/>
    </source>
</evidence>
<dbReference type="Gene3D" id="2.130.10.10">
    <property type="entry name" value="YVTN repeat-like/Quinoprotein amine dehydrogenase"/>
    <property type="match status" value="2"/>
</dbReference>
<feature type="region of interest" description="Disordered" evidence="3">
    <location>
        <begin position="301"/>
        <end position="366"/>
    </location>
</feature>
<gene>
    <name evidence="4" type="ORF">ACJMK2_027689</name>
</gene>
<feature type="region of interest" description="Disordered" evidence="3">
    <location>
        <begin position="1"/>
        <end position="22"/>
    </location>
</feature>
<protein>
    <recommendedName>
        <fullName evidence="6">Nuclear receptor interaction protein</fullName>
    </recommendedName>
</protein>
<evidence type="ECO:0000256" key="1">
    <source>
        <dbReference type="ARBA" id="ARBA00022574"/>
    </source>
</evidence>
<feature type="region of interest" description="Disordered" evidence="3">
    <location>
        <begin position="602"/>
        <end position="636"/>
    </location>
</feature>
<feature type="compositionally biased region" description="Low complexity" evidence="3">
    <location>
        <begin position="386"/>
        <end position="404"/>
    </location>
</feature>
<reference evidence="4 5" key="1">
    <citation type="submission" date="2024-11" db="EMBL/GenBank/DDBJ databases">
        <title>Chromosome-level genome assembly of the freshwater bivalve Anodonta woodiana.</title>
        <authorList>
            <person name="Chen X."/>
        </authorList>
    </citation>
    <scope>NUCLEOTIDE SEQUENCE [LARGE SCALE GENOMIC DNA]</scope>
    <source>
        <strain evidence="4">MN2024</strain>
        <tissue evidence="4">Gills</tissue>
    </source>
</reference>
<feature type="compositionally biased region" description="Acidic residues" evidence="3">
    <location>
        <begin position="961"/>
        <end position="972"/>
    </location>
</feature>
<dbReference type="PANTHER" id="PTHR15574:SF39">
    <property type="entry name" value="DDB1- AND CUL4-ASSOCIATED FACTOR 6"/>
    <property type="match status" value="1"/>
</dbReference>
<feature type="compositionally biased region" description="Low complexity" evidence="3">
    <location>
        <begin position="618"/>
        <end position="636"/>
    </location>
</feature>
<feature type="region of interest" description="Disordered" evidence="3">
    <location>
        <begin position="382"/>
        <end position="434"/>
    </location>
</feature>
<dbReference type="PANTHER" id="PTHR15574">
    <property type="entry name" value="WD REPEAT DOMAIN-CONTAINING FAMILY"/>
    <property type="match status" value="1"/>
</dbReference>
<dbReference type="InterPro" id="IPR015943">
    <property type="entry name" value="WD40/YVTN_repeat-like_dom_sf"/>
</dbReference>
<evidence type="ECO:0000313" key="5">
    <source>
        <dbReference type="Proteomes" id="UP001634394"/>
    </source>
</evidence>
<dbReference type="SMART" id="SM00320">
    <property type="entry name" value="WD40"/>
    <property type="match status" value="7"/>
</dbReference>
<feature type="compositionally biased region" description="Low complexity" evidence="3">
    <location>
        <begin position="413"/>
        <end position="423"/>
    </location>
</feature>
<keyword evidence="1" id="KW-0853">WD repeat</keyword>
<dbReference type="Proteomes" id="UP001634394">
    <property type="component" value="Unassembled WGS sequence"/>
</dbReference>
<feature type="compositionally biased region" description="Polar residues" evidence="3">
    <location>
        <begin position="856"/>
        <end position="887"/>
    </location>
</feature>
<feature type="compositionally biased region" description="Basic and acidic residues" evidence="3">
    <location>
        <begin position="602"/>
        <end position="617"/>
    </location>
</feature>
<feature type="region of interest" description="Disordered" evidence="3">
    <location>
        <begin position="549"/>
        <end position="573"/>
    </location>
</feature>
<feature type="compositionally biased region" description="Basic and acidic residues" evidence="3">
    <location>
        <begin position="973"/>
        <end position="985"/>
    </location>
</feature>
<feature type="region of interest" description="Disordered" evidence="3">
    <location>
        <begin position="711"/>
        <end position="740"/>
    </location>
</feature>
<dbReference type="Pfam" id="PF00400">
    <property type="entry name" value="WD40"/>
    <property type="match status" value="3"/>
</dbReference>
<feature type="compositionally biased region" description="Polar residues" evidence="3">
    <location>
        <begin position="711"/>
        <end position="726"/>
    </location>
</feature>
<accession>A0ABD3X8P0</accession>
<feature type="region of interest" description="Disordered" evidence="3">
    <location>
        <begin position="801"/>
        <end position="985"/>
    </location>
</feature>
<keyword evidence="5" id="KW-1185">Reference proteome</keyword>
<dbReference type="EMBL" id="JBJQND010000003">
    <property type="protein sequence ID" value="KAL3881233.1"/>
    <property type="molecule type" value="Genomic_DNA"/>
</dbReference>
<name>A0ABD3X8P0_SINWO</name>
<feature type="compositionally biased region" description="Low complexity" evidence="3">
    <location>
        <begin position="557"/>
        <end position="573"/>
    </location>
</feature>
<comment type="caution">
    <text evidence="4">The sequence shown here is derived from an EMBL/GenBank/DDBJ whole genome shotgun (WGS) entry which is preliminary data.</text>
</comment>
<feature type="compositionally biased region" description="Basic and acidic residues" evidence="3">
    <location>
        <begin position="888"/>
        <end position="914"/>
    </location>
</feature>
<dbReference type="AlphaFoldDB" id="A0ABD3X8P0"/>
<evidence type="ECO:0008006" key="6">
    <source>
        <dbReference type="Google" id="ProtNLM"/>
    </source>
</evidence>
<dbReference type="InterPro" id="IPR036322">
    <property type="entry name" value="WD40_repeat_dom_sf"/>
</dbReference>
<keyword evidence="2" id="KW-0677">Repeat</keyword>
<sequence length="1171" mass="129749">MPVCMPNRAPPPTKPRYISPSSNIDLKSQKASENVGEKPGQWKWPASEWRNVDFIQKLKLEKKLEVHNGCVNTICWNDQGHYILSGSDDQRLVVTNPFSGKNLFSIRSGHRANIFSAKFLPSSQDRKIVSCSGDGKIVYTDVDRDDTYGLFRFDCHFGTTYEVVVVPNEADTFLSCGEDGTVRWFDLRAKTTCAKDRCKEDVLIDCKRAVTSLAVNPMLPWQLAIGCSDSSVRIYDRRMLGTHATGNYSGKGTTGLICRFVPPNLEDRSYRITSLNYNPNGEEILVSYSTEYIYLFGTKGEPKADKPSCESEQHSTGGEANRVPLPIKRLRLRGDWSDTGPNARPERERQGEATPEEAGGRRSPRDAIMQRMSDMLTRWLDGNLHQGENPENQEQPVENPNPFQSEPQYLGRTASSSTSSTVTRGEASTSASRLEISNECVPGLVVTTNCEPVVESDSGSSENQPRMVTESDTVLKESGSGNFRTPDTSLMFQSAETPSTSVGVSLSDVPSHDEFQTFDEVMECSVIQTENQSDMKSIAEVHLTNQENDVKDKSATDSGFDSCDTSSSSHNCDSPKIATHLSSKTESIAVEESCKTPILSEDGVKGKKKKTDEHVESGIESAESSGMMSMSTTGSSSSEVSTAFSVERDSILQQTVQAAVQSWDSDRVEPIISLHYSSEGTTNSTITLGFAKFENLEAGILERSAENASMNMDPSQIQESPGTSADLSRPTARKLNKTTTSAEITQEGSVQMIDNSGAPVMLDETQKVQESSSKCLPQVDKMETVQRESAMEPVGFLHEIKTETKEEELEDPRSTHEQMETNDDDSAVCPNGLTRKQSETSLLPSIGMPSDDLSFCSDSSNSHASSYVHYSNIHDSGASSTGMAKQITSHEKMVVESRDKNEVLSGRPDQKTRALEGPSQNTHDDPLPSGSGRQRRIGHSGPPTGDFQLPALENDSSSTSSEEEEEEEVEMEESARPRPRRQIDRHTAALRLQAFTRKRQEEREKEEMELMDILRPKVNKIFRGHRNARTMIKEANFFGNQFVVSGSDCGHIFVWDRDTARVVMLLEADRHVVNCLQPHPFDPILASSGIDYDIKIWTPLMEEPKFDSVRAEEVVRRNEIMLDETRDTITVPAAFMLRVLASLNHIRSESADICTLNKVLCHSNSQLTSVY</sequence>
<dbReference type="SUPFAM" id="SSF50978">
    <property type="entry name" value="WD40 repeat-like"/>
    <property type="match status" value="1"/>
</dbReference>
<organism evidence="4 5">
    <name type="scientific">Sinanodonta woodiana</name>
    <name type="common">Chinese pond mussel</name>
    <name type="synonym">Anodonta woodiana</name>
    <dbReference type="NCBI Taxonomy" id="1069815"/>
    <lineage>
        <taxon>Eukaryota</taxon>
        <taxon>Metazoa</taxon>
        <taxon>Spiralia</taxon>
        <taxon>Lophotrochozoa</taxon>
        <taxon>Mollusca</taxon>
        <taxon>Bivalvia</taxon>
        <taxon>Autobranchia</taxon>
        <taxon>Heteroconchia</taxon>
        <taxon>Palaeoheterodonta</taxon>
        <taxon>Unionida</taxon>
        <taxon>Unionoidea</taxon>
        <taxon>Unionidae</taxon>
        <taxon>Unioninae</taxon>
        <taxon>Sinanodonta</taxon>
    </lineage>
</organism>
<proteinExistence type="predicted"/>